<evidence type="ECO:0000259" key="1">
    <source>
        <dbReference type="Pfam" id="PF00535"/>
    </source>
</evidence>
<name>A0A2A6E2C6_9BACL</name>
<dbReference type="InterPro" id="IPR050834">
    <property type="entry name" value="Glycosyltransf_2"/>
</dbReference>
<evidence type="ECO:0000313" key="3">
    <source>
        <dbReference type="Proteomes" id="UP000243688"/>
    </source>
</evidence>
<protein>
    <submittedName>
        <fullName evidence="2">Glycosyltransferase</fullName>
    </submittedName>
</protein>
<accession>A0A2A6E2C6</accession>
<gene>
    <name evidence="2" type="ORF">BLM47_03890</name>
</gene>
<organism evidence="2 3">
    <name type="scientific">Candidatus Reconcilbacillus cellulovorans</name>
    <dbReference type="NCBI Taxonomy" id="1906605"/>
    <lineage>
        <taxon>Bacteria</taxon>
        <taxon>Bacillati</taxon>
        <taxon>Bacillota</taxon>
        <taxon>Bacilli</taxon>
        <taxon>Bacillales</taxon>
        <taxon>Paenibacillaceae</taxon>
        <taxon>Candidatus Reconcilbacillus</taxon>
    </lineage>
</organism>
<evidence type="ECO:0000313" key="2">
    <source>
        <dbReference type="EMBL" id="PDO11133.1"/>
    </source>
</evidence>
<dbReference type="Pfam" id="PF00535">
    <property type="entry name" value="Glycos_transf_2"/>
    <property type="match status" value="1"/>
</dbReference>
<dbReference type="CDD" id="cd00761">
    <property type="entry name" value="Glyco_tranf_GTA_type"/>
    <property type="match status" value="1"/>
</dbReference>
<reference evidence="2 3" key="1">
    <citation type="submission" date="2016-12" db="EMBL/GenBank/DDBJ databases">
        <title>Candidatus Reconcilibacillus cellulovorans genome.</title>
        <authorList>
            <person name="Kolinko S."/>
            <person name="Wu Y.-W."/>
            <person name="Tachea F."/>
            <person name="Denzel E."/>
            <person name="Hiras J."/>
            <person name="Baecker N."/>
            <person name="Chan L.J."/>
            <person name="Eichorst S.A."/>
            <person name="Frey D."/>
            <person name="Adams P.D."/>
            <person name="Pray T."/>
            <person name="Tanjore D."/>
            <person name="Petzold C.J."/>
            <person name="Gladden J.M."/>
            <person name="Simmons B.A."/>
            <person name="Singer S.W."/>
        </authorList>
    </citation>
    <scope>NUCLEOTIDE SEQUENCE [LARGE SCALE GENOMIC DNA]</scope>
    <source>
        <strain evidence="2">JTherm</strain>
    </source>
</reference>
<dbReference type="Gene3D" id="3.90.550.10">
    <property type="entry name" value="Spore Coat Polysaccharide Biosynthesis Protein SpsA, Chain A"/>
    <property type="match status" value="1"/>
</dbReference>
<dbReference type="PANTHER" id="PTHR43685:SF2">
    <property type="entry name" value="GLYCOSYLTRANSFERASE 2-LIKE DOMAIN-CONTAINING PROTEIN"/>
    <property type="match status" value="1"/>
</dbReference>
<proteinExistence type="predicted"/>
<dbReference type="AlphaFoldDB" id="A0A2A6E2C6"/>
<dbReference type="InterPro" id="IPR001173">
    <property type="entry name" value="Glyco_trans_2-like"/>
</dbReference>
<comment type="caution">
    <text evidence="2">The sequence shown here is derived from an EMBL/GenBank/DDBJ whole genome shotgun (WGS) entry which is preliminary data.</text>
</comment>
<dbReference type="SUPFAM" id="SSF53448">
    <property type="entry name" value="Nucleotide-diphospho-sugar transferases"/>
    <property type="match status" value="1"/>
</dbReference>
<dbReference type="EMBL" id="MOXJ01000005">
    <property type="protein sequence ID" value="PDO11133.1"/>
    <property type="molecule type" value="Genomic_DNA"/>
</dbReference>
<dbReference type="PANTHER" id="PTHR43685">
    <property type="entry name" value="GLYCOSYLTRANSFERASE"/>
    <property type="match status" value="1"/>
</dbReference>
<dbReference type="GO" id="GO:0016740">
    <property type="term" value="F:transferase activity"/>
    <property type="evidence" value="ECO:0007669"/>
    <property type="project" value="UniProtKB-KW"/>
</dbReference>
<sequence>METPAVSVIIPTYNRPDSLCELLETLAAQTYRDLEVVVVNDAGSDVGFVRDLYPELPITVVTLERNAGHVVARNVGLDYARGEFILLCDDDDLLLPGHVERMMREIADADLVYSDAIIFRYIRRGRTRVPTSWFLFAYEHDPAEMRRFSTFIASGCLYRRRLHEAIGRFDPWVYHYWDWDFYLRVSERHRVKRVPEAGVLYAFGEEGDHLSAQLEQMRPFLDRLAAKHGLGPLPVKNFFLLLDEPEVAKRRADSAFAWDGRPVVSRWARLERQNGRGRSGW</sequence>
<dbReference type="Proteomes" id="UP000243688">
    <property type="component" value="Unassembled WGS sequence"/>
</dbReference>
<keyword evidence="2" id="KW-0808">Transferase</keyword>
<feature type="domain" description="Glycosyltransferase 2-like" evidence="1">
    <location>
        <begin position="7"/>
        <end position="166"/>
    </location>
</feature>
<dbReference type="InterPro" id="IPR029044">
    <property type="entry name" value="Nucleotide-diphossugar_trans"/>
</dbReference>